<dbReference type="AlphaFoldDB" id="A0A0D2P8Z6"/>
<sequence length="252" mass="27773">MRLSSSLKLAAFILLSDNPQSGPGAVVPEPAPVATHDVCTLRHLVIAVSNATSVISRAFDSIHLPALTALRLCSVAYPLTDIVEVHRLLGTMPALEELHFDATLSFADSYVLPFRSAPAGQTLGTLVPRLRHLIIDFVDPSRENAGTNIVSFLQSAWLCKGWPERYEREGPVRRRLEFVIENDSLVESEPVPEEIVAEVKAYLEAGGRIGLPFEVSIKDADSFATPRHILNVFDEKLPSQGWNSSLEFYDEL</sequence>
<organism evidence="1 2">
    <name type="scientific">Hypholoma sublateritium (strain FD-334 SS-4)</name>
    <dbReference type="NCBI Taxonomy" id="945553"/>
    <lineage>
        <taxon>Eukaryota</taxon>
        <taxon>Fungi</taxon>
        <taxon>Dikarya</taxon>
        <taxon>Basidiomycota</taxon>
        <taxon>Agaricomycotina</taxon>
        <taxon>Agaricomycetes</taxon>
        <taxon>Agaricomycetidae</taxon>
        <taxon>Agaricales</taxon>
        <taxon>Agaricineae</taxon>
        <taxon>Strophariaceae</taxon>
        <taxon>Hypholoma</taxon>
    </lineage>
</organism>
<evidence type="ECO:0000313" key="1">
    <source>
        <dbReference type="EMBL" id="KJA16820.1"/>
    </source>
</evidence>
<protein>
    <submittedName>
        <fullName evidence="1">Uncharacterized protein</fullName>
    </submittedName>
</protein>
<keyword evidence="2" id="KW-1185">Reference proteome</keyword>
<reference evidence="2" key="1">
    <citation type="submission" date="2014-04" db="EMBL/GenBank/DDBJ databases">
        <title>Evolutionary Origins and Diversification of the Mycorrhizal Mutualists.</title>
        <authorList>
            <consortium name="DOE Joint Genome Institute"/>
            <consortium name="Mycorrhizal Genomics Consortium"/>
            <person name="Kohler A."/>
            <person name="Kuo A."/>
            <person name="Nagy L.G."/>
            <person name="Floudas D."/>
            <person name="Copeland A."/>
            <person name="Barry K.W."/>
            <person name="Cichocki N."/>
            <person name="Veneault-Fourrey C."/>
            <person name="LaButti K."/>
            <person name="Lindquist E.A."/>
            <person name="Lipzen A."/>
            <person name="Lundell T."/>
            <person name="Morin E."/>
            <person name="Murat C."/>
            <person name="Riley R."/>
            <person name="Ohm R."/>
            <person name="Sun H."/>
            <person name="Tunlid A."/>
            <person name="Henrissat B."/>
            <person name="Grigoriev I.V."/>
            <person name="Hibbett D.S."/>
            <person name="Martin F."/>
        </authorList>
    </citation>
    <scope>NUCLEOTIDE SEQUENCE [LARGE SCALE GENOMIC DNA]</scope>
    <source>
        <strain evidence="2">FD-334 SS-4</strain>
    </source>
</reference>
<proteinExistence type="predicted"/>
<accession>A0A0D2P8Z6</accession>
<name>A0A0D2P8Z6_HYPSF</name>
<dbReference type="Proteomes" id="UP000054270">
    <property type="component" value="Unassembled WGS sequence"/>
</dbReference>
<evidence type="ECO:0000313" key="2">
    <source>
        <dbReference type="Proteomes" id="UP000054270"/>
    </source>
</evidence>
<gene>
    <name evidence="1" type="ORF">HYPSUDRAFT_58002</name>
</gene>
<dbReference type="EMBL" id="KN817614">
    <property type="protein sequence ID" value="KJA16820.1"/>
    <property type="molecule type" value="Genomic_DNA"/>
</dbReference>
<dbReference type="OrthoDB" id="3054131at2759"/>